<feature type="region of interest" description="Disordered" evidence="1">
    <location>
        <begin position="1"/>
        <end position="26"/>
    </location>
</feature>
<reference evidence="2 3" key="1">
    <citation type="submission" date="2018-07" db="EMBL/GenBank/DDBJ databases">
        <title>Genomic Encyclopedia of Type Strains, Phase III (KMG-III): the genomes of soil and plant-associated and newly described type strains.</title>
        <authorList>
            <person name="Whitman W."/>
        </authorList>
    </citation>
    <scope>NUCLEOTIDE SEQUENCE [LARGE SCALE GENOMIC DNA]</scope>
    <source>
        <strain evidence="2 3">CECT 8488</strain>
    </source>
</reference>
<dbReference type="EMBL" id="QRDW01000001">
    <property type="protein sequence ID" value="RED54273.1"/>
    <property type="molecule type" value="Genomic_DNA"/>
</dbReference>
<proteinExistence type="predicted"/>
<accession>A0A3D9HXP1</accession>
<dbReference type="OrthoDB" id="7160947at2"/>
<organism evidence="2 3">
    <name type="scientific">Aestuariispira insulae</name>
    <dbReference type="NCBI Taxonomy" id="1461337"/>
    <lineage>
        <taxon>Bacteria</taxon>
        <taxon>Pseudomonadati</taxon>
        <taxon>Pseudomonadota</taxon>
        <taxon>Alphaproteobacteria</taxon>
        <taxon>Rhodospirillales</taxon>
        <taxon>Kiloniellaceae</taxon>
        <taxon>Aestuariispira</taxon>
    </lineage>
</organism>
<keyword evidence="3" id="KW-1185">Reference proteome</keyword>
<evidence type="ECO:0000313" key="2">
    <source>
        <dbReference type="EMBL" id="RED54273.1"/>
    </source>
</evidence>
<protein>
    <submittedName>
        <fullName evidence="2">Uncharacterized protein</fullName>
    </submittedName>
</protein>
<comment type="caution">
    <text evidence="2">The sequence shown here is derived from an EMBL/GenBank/DDBJ whole genome shotgun (WGS) entry which is preliminary data.</text>
</comment>
<evidence type="ECO:0000313" key="3">
    <source>
        <dbReference type="Proteomes" id="UP000256845"/>
    </source>
</evidence>
<dbReference type="RefSeq" id="WP_115935341.1">
    <property type="nucleotide sequence ID" value="NZ_QRDW01000001.1"/>
</dbReference>
<dbReference type="AlphaFoldDB" id="A0A3D9HXP1"/>
<dbReference type="Proteomes" id="UP000256845">
    <property type="component" value="Unassembled WGS sequence"/>
</dbReference>
<gene>
    <name evidence="2" type="ORF">DFP90_1011076</name>
</gene>
<evidence type="ECO:0000256" key="1">
    <source>
        <dbReference type="SAM" id="MobiDB-lite"/>
    </source>
</evidence>
<dbReference type="Pfam" id="PF05258">
    <property type="entry name" value="DciA"/>
    <property type="match status" value="1"/>
</dbReference>
<dbReference type="InterPro" id="IPR007922">
    <property type="entry name" value="DciA-like"/>
</dbReference>
<dbReference type="InterPro" id="IPR010593">
    <property type="entry name" value="DUF1159"/>
</dbReference>
<sequence length="181" mass="20032">MAAARKPGSSQKGQKQRRGGGMKTIGSMIPGLTRRALGKHGFAHTSVITDWEKIVGQGLADQSQPVRLVFPKGQRMGGTLYVRVTGPLATEMQHMEPVVLDRINGHFGYGAVSKIKLIQAPIRKDEVKLPPRRRNLPPASKTDLKVLDEELGDVEDPEFREILRRLGESVLRRKKATKDGH</sequence>
<name>A0A3D9HXP1_9PROT</name>
<dbReference type="PIRSF" id="PIRSF032064">
    <property type="entry name" value="UCP032064"/>
    <property type="match status" value="1"/>
</dbReference>